<dbReference type="EMBL" id="MU853752">
    <property type="protein sequence ID" value="KAK3946338.1"/>
    <property type="molecule type" value="Genomic_DNA"/>
</dbReference>
<gene>
    <name evidence="2" type="ORF">QBC46DRAFT_402700</name>
</gene>
<name>A0AAN6SAS5_9PEZI</name>
<evidence type="ECO:0000313" key="3">
    <source>
        <dbReference type="Proteomes" id="UP001303473"/>
    </source>
</evidence>
<keyword evidence="1" id="KW-0812">Transmembrane</keyword>
<evidence type="ECO:0000256" key="1">
    <source>
        <dbReference type="SAM" id="Phobius"/>
    </source>
</evidence>
<proteinExistence type="predicted"/>
<dbReference type="Proteomes" id="UP001303473">
    <property type="component" value="Unassembled WGS sequence"/>
</dbReference>
<reference evidence="3" key="1">
    <citation type="journal article" date="2023" name="Mol. Phylogenet. Evol.">
        <title>Genome-scale phylogeny and comparative genomics of the fungal order Sordariales.</title>
        <authorList>
            <person name="Hensen N."/>
            <person name="Bonometti L."/>
            <person name="Westerberg I."/>
            <person name="Brannstrom I.O."/>
            <person name="Guillou S."/>
            <person name="Cros-Aarteil S."/>
            <person name="Calhoun S."/>
            <person name="Haridas S."/>
            <person name="Kuo A."/>
            <person name="Mondo S."/>
            <person name="Pangilinan J."/>
            <person name="Riley R."/>
            <person name="LaButti K."/>
            <person name="Andreopoulos B."/>
            <person name="Lipzen A."/>
            <person name="Chen C."/>
            <person name="Yan M."/>
            <person name="Daum C."/>
            <person name="Ng V."/>
            <person name="Clum A."/>
            <person name="Steindorff A."/>
            <person name="Ohm R.A."/>
            <person name="Martin F."/>
            <person name="Silar P."/>
            <person name="Natvig D.O."/>
            <person name="Lalanne C."/>
            <person name="Gautier V."/>
            <person name="Ament-Velasquez S.L."/>
            <person name="Kruys A."/>
            <person name="Hutchinson M.I."/>
            <person name="Powell A.J."/>
            <person name="Barry K."/>
            <person name="Miller A.N."/>
            <person name="Grigoriev I.V."/>
            <person name="Debuchy R."/>
            <person name="Gladieux P."/>
            <person name="Hiltunen Thoren M."/>
            <person name="Johannesson H."/>
        </authorList>
    </citation>
    <scope>NUCLEOTIDE SEQUENCE [LARGE SCALE GENOMIC DNA]</scope>
    <source>
        <strain evidence="3">CBS 340.73</strain>
    </source>
</reference>
<sequence length="122" mass="13869">MAEQEYICRELMEAIAADISIIASNSHTEWHVYCPIAVAIAVFLTDSGRDIALAVLRFTLALTIVPLCTWVLFPVHNWTRRRWGWYHRRVPEAKWADAPPVDRAADAAEELAKTLPERLDAL</sequence>
<keyword evidence="1" id="KW-0472">Membrane</keyword>
<feature type="transmembrane region" description="Helical" evidence="1">
    <location>
        <begin position="51"/>
        <end position="73"/>
    </location>
</feature>
<keyword evidence="1" id="KW-1133">Transmembrane helix</keyword>
<evidence type="ECO:0000313" key="2">
    <source>
        <dbReference type="EMBL" id="KAK3946338.1"/>
    </source>
</evidence>
<accession>A0AAN6SAS5</accession>
<comment type="caution">
    <text evidence="2">The sequence shown here is derived from an EMBL/GenBank/DDBJ whole genome shotgun (WGS) entry which is preliminary data.</text>
</comment>
<dbReference type="AlphaFoldDB" id="A0AAN6SAS5"/>
<keyword evidence="3" id="KW-1185">Reference proteome</keyword>
<protein>
    <submittedName>
        <fullName evidence="2">Uncharacterized protein</fullName>
    </submittedName>
</protein>
<organism evidence="2 3">
    <name type="scientific">Diplogelasinospora grovesii</name>
    <dbReference type="NCBI Taxonomy" id="303347"/>
    <lineage>
        <taxon>Eukaryota</taxon>
        <taxon>Fungi</taxon>
        <taxon>Dikarya</taxon>
        <taxon>Ascomycota</taxon>
        <taxon>Pezizomycotina</taxon>
        <taxon>Sordariomycetes</taxon>
        <taxon>Sordariomycetidae</taxon>
        <taxon>Sordariales</taxon>
        <taxon>Diplogelasinosporaceae</taxon>
        <taxon>Diplogelasinospora</taxon>
    </lineage>
</organism>